<dbReference type="Proteomes" id="UP001367508">
    <property type="component" value="Unassembled WGS sequence"/>
</dbReference>
<proteinExistence type="predicted"/>
<evidence type="ECO:0000313" key="2">
    <source>
        <dbReference type="Proteomes" id="UP001367508"/>
    </source>
</evidence>
<dbReference type="AlphaFoldDB" id="A0AAN9PUV7"/>
<dbReference type="EMBL" id="JAYMYQ010000009">
    <property type="protein sequence ID" value="KAK7313160.1"/>
    <property type="molecule type" value="Genomic_DNA"/>
</dbReference>
<accession>A0AAN9PUV7</accession>
<keyword evidence="2" id="KW-1185">Reference proteome</keyword>
<organism evidence="1 2">
    <name type="scientific">Canavalia gladiata</name>
    <name type="common">Sword bean</name>
    <name type="synonym">Dolichos gladiatus</name>
    <dbReference type="NCBI Taxonomy" id="3824"/>
    <lineage>
        <taxon>Eukaryota</taxon>
        <taxon>Viridiplantae</taxon>
        <taxon>Streptophyta</taxon>
        <taxon>Embryophyta</taxon>
        <taxon>Tracheophyta</taxon>
        <taxon>Spermatophyta</taxon>
        <taxon>Magnoliopsida</taxon>
        <taxon>eudicotyledons</taxon>
        <taxon>Gunneridae</taxon>
        <taxon>Pentapetalae</taxon>
        <taxon>rosids</taxon>
        <taxon>fabids</taxon>
        <taxon>Fabales</taxon>
        <taxon>Fabaceae</taxon>
        <taxon>Papilionoideae</taxon>
        <taxon>50 kb inversion clade</taxon>
        <taxon>NPAAA clade</taxon>
        <taxon>indigoferoid/millettioid clade</taxon>
        <taxon>Phaseoleae</taxon>
        <taxon>Canavalia</taxon>
    </lineage>
</organism>
<name>A0AAN9PUV7_CANGL</name>
<comment type="caution">
    <text evidence="1">The sequence shown here is derived from an EMBL/GenBank/DDBJ whole genome shotgun (WGS) entry which is preliminary data.</text>
</comment>
<evidence type="ECO:0000313" key="1">
    <source>
        <dbReference type="EMBL" id="KAK7313160.1"/>
    </source>
</evidence>
<sequence length="160" mass="17980">MLLNVRVHARLSPARGSGVNLSLRASLSYIKSLRNKSGIPPYRNVRPDADGMKYVSSSYETLKFDSVNHALFPESVQVSSLIYGPNKFTADIWSRIPVVQLSVVTLDTRESYTYQQIRPFHCYLHLDNQLNASRAQPTIYSHSQIVEKTCLGPNSGPQQI</sequence>
<gene>
    <name evidence="1" type="ORF">VNO77_37627</name>
</gene>
<protein>
    <submittedName>
        <fullName evidence="1">Uncharacterized protein</fullName>
    </submittedName>
</protein>
<reference evidence="1 2" key="1">
    <citation type="submission" date="2024-01" db="EMBL/GenBank/DDBJ databases">
        <title>The genomes of 5 underutilized Papilionoideae crops provide insights into root nodulation and disease resistanc.</title>
        <authorList>
            <person name="Jiang F."/>
        </authorList>
    </citation>
    <scope>NUCLEOTIDE SEQUENCE [LARGE SCALE GENOMIC DNA]</scope>
    <source>
        <strain evidence="1">LVBAO_FW01</strain>
        <tissue evidence="1">Leaves</tissue>
    </source>
</reference>